<keyword evidence="4" id="KW-1185">Reference proteome</keyword>
<gene>
    <name evidence="3" type="ORF">FJA49_09790</name>
</gene>
<keyword evidence="1" id="KW-0472">Membrane</keyword>
<dbReference type="Proteomes" id="UP000319175">
    <property type="component" value="Unassembled WGS sequence"/>
</dbReference>
<comment type="caution">
    <text evidence="3">The sequence shown here is derived from an EMBL/GenBank/DDBJ whole genome shotgun (WGS) entry which is preliminary data.</text>
</comment>
<keyword evidence="1" id="KW-1133">Transmembrane helix</keyword>
<dbReference type="CDD" id="cd07341">
    <property type="entry name" value="M56_BlaR1_MecR1_like"/>
    <property type="match status" value="1"/>
</dbReference>
<feature type="transmembrane region" description="Helical" evidence="1">
    <location>
        <begin position="34"/>
        <end position="54"/>
    </location>
</feature>
<name>A0A501Q8C0_9FLAO</name>
<feature type="domain" description="Peptidase M56" evidence="2">
    <location>
        <begin position="71"/>
        <end position="252"/>
    </location>
</feature>
<dbReference type="RefSeq" id="WP_140000798.1">
    <property type="nucleotide sequence ID" value="NZ_VFJE01000054.1"/>
</dbReference>
<reference evidence="3 4" key="1">
    <citation type="submission" date="2019-06" db="EMBL/GenBank/DDBJ databases">
        <title>Flavobacterium sp. MaA-Y11 from geoumgang.</title>
        <authorList>
            <person name="Jeong S."/>
        </authorList>
    </citation>
    <scope>NUCLEOTIDE SEQUENCE [LARGE SCALE GENOMIC DNA]</scope>
    <source>
        <strain evidence="3 4">MaA-Y11</strain>
    </source>
</reference>
<dbReference type="AlphaFoldDB" id="A0A501Q8C0"/>
<dbReference type="OrthoDB" id="1522859at2"/>
<protein>
    <submittedName>
        <fullName evidence="3">M56 family metallopeptidase</fullName>
    </submittedName>
</protein>
<evidence type="ECO:0000259" key="2">
    <source>
        <dbReference type="Pfam" id="PF05569"/>
    </source>
</evidence>
<dbReference type="PANTHER" id="PTHR34978:SF3">
    <property type="entry name" value="SLR0241 PROTEIN"/>
    <property type="match status" value="1"/>
</dbReference>
<evidence type="ECO:0000256" key="1">
    <source>
        <dbReference type="SAM" id="Phobius"/>
    </source>
</evidence>
<proteinExistence type="predicted"/>
<dbReference type="InterPro" id="IPR052173">
    <property type="entry name" value="Beta-lactam_resp_regulator"/>
</dbReference>
<feature type="transmembrane region" description="Helical" evidence="1">
    <location>
        <begin position="88"/>
        <end position="106"/>
    </location>
</feature>
<feature type="transmembrane region" description="Helical" evidence="1">
    <location>
        <begin position="6"/>
        <end position="22"/>
    </location>
</feature>
<accession>A0A501Q8C0</accession>
<dbReference type="InterPro" id="IPR008756">
    <property type="entry name" value="Peptidase_M56"/>
</dbReference>
<keyword evidence="1" id="KW-0812">Transmembrane</keyword>
<organism evidence="3 4">
    <name type="scientific">Flavobacterium microcysteis</name>
    <dbReference type="NCBI Taxonomy" id="2596891"/>
    <lineage>
        <taxon>Bacteria</taxon>
        <taxon>Pseudomonadati</taxon>
        <taxon>Bacteroidota</taxon>
        <taxon>Flavobacteriia</taxon>
        <taxon>Flavobacteriales</taxon>
        <taxon>Flavobacteriaceae</taxon>
        <taxon>Flavobacterium</taxon>
    </lineage>
</organism>
<dbReference type="Pfam" id="PF05569">
    <property type="entry name" value="Peptidase_M56"/>
    <property type="match status" value="1"/>
</dbReference>
<evidence type="ECO:0000313" key="4">
    <source>
        <dbReference type="Proteomes" id="UP000319175"/>
    </source>
</evidence>
<dbReference type="PANTHER" id="PTHR34978">
    <property type="entry name" value="POSSIBLE SENSOR-TRANSDUCER PROTEIN BLAR"/>
    <property type="match status" value="1"/>
</dbReference>
<evidence type="ECO:0000313" key="3">
    <source>
        <dbReference type="EMBL" id="TPD68347.1"/>
    </source>
</evidence>
<sequence>MEAFLLKSTACLAFLFGIYYLFFEKEKMHQFNRFFLLFSLLFSLAIPFITITVYHEIVMPIQVPTIIEQIPRQAPIIVEESTNYTTSILWILYALITFILAIRLFLNINKVRNKIKNNRKEKISGATLVLIEEKILPYTFLNYIFINKKDYENRNIEEELYTHELTHARQKHTFDILFIELLKTIFWFNPILIVYKKAIQLNHEFLADEKVVKSYNNVPSYQNLLLEKASWNSNFYLASNLNFSVTKKRLIMMTKTTSKSRALLKKIAVLPVLAGLIFISCIENSAIAKENKSAKAGVNWNDAVTYNPQNMQSLNDIQEREASYFAGVRFIIYKSGIQTKKKLEGRDILFDKVYEELTTEDKERLKPWISIIPKGYVKKSPTQNELDGFKNQESYAVWIDGVNVKNSELDKFKPADIAFFSGSVILKNARTKKHPQPFQYWFYTHDYFDKNEMGKAPEKYVGDKMEIFKTVIKKTA</sequence>
<reference evidence="3 4" key="2">
    <citation type="submission" date="2019-06" db="EMBL/GenBank/DDBJ databases">
        <authorList>
            <person name="Seo Y."/>
        </authorList>
    </citation>
    <scope>NUCLEOTIDE SEQUENCE [LARGE SCALE GENOMIC DNA]</scope>
    <source>
        <strain evidence="3 4">MaA-Y11</strain>
    </source>
</reference>
<dbReference type="EMBL" id="VFJE01000054">
    <property type="protein sequence ID" value="TPD68347.1"/>
    <property type="molecule type" value="Genomic_DNA"/>
</dbReference>